<keyword evidence="7" id="KW-1017">Isopeptide bond</keyword>
<evidence type="ECO:0000256" key="7">
    <source>
        <dbReference type="ARBA" id="ARBA00022499"/>
    </source>
</evidence>
<dbReference type="InterPro" id="IPR036420">
    <property type="entry name" value="BRCT_dom_sf"/>
</dbReference>
<keyword evidence="12" id="KW-0548">Nucleotidyltransferase</keyword>
<dbReference type="SUPFAM" id="SSF57716">
    <property type="entry name" value="Glucocorticoid receptor-like (DNA-binding domain)"/>
    <property type="match status" value="2"/>
</dbReference>
<keyword evidence="20 32" id="KW-0520">NAD</keyword>
<dbReference type="GO" id="GO:0003950">
    <property type="term" value="F:NAD+ poly-ADP-ribosyltransferase activity"/>
    <property type="evidence" value="ECO:0007669"/>
    <property type="project" value="UniProtKB-UniRule"/>
</dbReference>
<dbReference type="Gene3D" id="1.10.20.130">
    <property type="match status" value="1"/>
</dbReference>
<dbReference type="SUPFAM" id="SSF47587">
    <property type="entry name" value="Domain of poly(ADP-ribose) polymerase"/>
    <property type="match status" value="1"/>
</dbReference>
<comment type="catalytic activity">
    <reaction evidence="29">
        <text>L-tyrosyl-[protein] + NAD(+) = O-(ADP-D-ribosyl)-L-tyrosyl-[protein] + nicotinamide + H(+)</text>
        <dbReference type="Rhea" id="RHEA:58236"/>
        <dbReference type="Rhea" id="RHEA-COMP:10136"/>
        <dbReference type="Rhea" id="RHEA-COMP:15092"/>
        <dbReference type="ChEBI" id="CHEBI:15378"/>
        <dbReference type="ChEBI" id="CHEBI:17154"/>
        <dbReference type="ChEBI" id="CHEBI:46858"/>
        <dbReference type="ChEBI" id="CHEBI:57540"/>
        <dbReference type="ChEBI" id="CHEBI:142557"/>
    </reaction>
    <physiologicalReaction direction="left-to-right" evidence="29">
        <dbReference type="Rhea" id="RHEA:58237"/>
    </physiologicalReaction>
</comment>
<evidence type="ECO:0000256" key="9">
    <source>
        <dbReference type="ARBA" id="ARBA00022588"/>
    </source>
</evidence>
<dbReference type="InterPro" id="IPR008893">
    <property type="entry name" value="WGR_domain"/>
</dbReference>
<dbReference type="SUPFAM" id="SSF142921">
    <property type="entry name" value="WGR domain-like"/>
    <property type="match status" value="1"/>
</dbReference>
<evidence type="ECO:0000259" key="35">
    <source>
        <dbReference type="PROSITE" id="PS50172"/>
    </source>
</evidence>
<keyword evidence="40" id="KW-1185">Reference proteome</keyword>
<dbReference type="Gene3D" id="3.40.50.10190">
    <property type="entry name" value="BRCT domain"/>
    <property type="match status" value="1"/>
</dbReference>
<feature type="domain" description="PARP alpha-helical" evidence="37">
    <location>
        <begin position="646"/>
        <end position="764"/>
    </location>
</feature>
<feature type="region of interest" description="Disordered" evidence="33">
    <location>
        <begin position="209"/>
        <end position="246"/>
    </location>
</feature>
<dbReference type="GO" id="GO:0008270">
    <property type="term" value="F:zinc ion binding"/>
    <property type="evidence" value="ECO:0007669"/>
    <property type="project" value="UniProtKB-KW"/>
</dbReference>
<dbReference type="AlphaFoldDB" id="A0A921Z8M4"/>
<evidence type="ECO:0000256" key="21">
    <source>
        <dbReference type="ARBA" id="ARBA00023125"/>
    </source>
</evidence>
<evidence type="ECO:0000256" key="22">
    <source>
        <dbReference type="ARBA" id="ARBA00023163"/>
    </source>
</evidence>
<dbReference type="GO" id="GO:0070212">
    <property type="term" value="P:protein poly-ADP-ribosylation"/>
    <property type="evidence" value="ECO:0007669"/>
    <property type="project" value="TreeGrafter"/>
</dbReference>
<dbReference type="CDD" id="cd17747">
    <property type="entry name" value="BRCT_PARP1"/>
    <property type="match status" value="1"/>
</dbReference>
<evidence type="ECO:0000256" key="26">
    <source>
        <dbReference type="ARBA" id="ARBA00024347"/>
    </source>
</evidence>
<evidence type="ECO:0000256" key="27">
    <source>
        <dbReference type="ARBA" id="ARBA00033987"/>
    </source>
</evidence>
<keyword evidence="21 32" id="KW-0238">DNA-binding</keyword>
<comment type="catalytic activity">
    <reaction evidence="25">
        <text>L-aspartyl-[protein] + NAD(+) = 4-O-(ADP-D-ribosyl)-L-aspartyl-[protein] + nicotinamide</text>
        <dbReference type="Rhea" id="RHEA:54424"/>
        <dbReference type="Rhea" id="RHEA-COMP:9867"/>
        <dbReference type="Rhea" id="RHEA-COMP:13832"/>
        <dbReference type="ChEBI" id="CHEBI:17154"/>
        <dbReference type="ChEBI" id="CHEBI:29961"/>
        <dbReference type="ChEBI" id="CHEBI:57540"/>
        <dbReference type="ChEBI" id="CHEBI:138102"/>
    </reaction>
    <physiologicalReaction direction="left-to-right" evidence="25">
        <dbReference type="Rhea" id="RHEA:54425"/>
    </physiologicalReaction>
</comment>
<dbReference type="SMART" id="SM01336">
    <property type="entry name" value="zf-PARP"/>
    <property type="match status" value="2"/>
</dbReference>
<keyword evidence="18" id="KW-0391">Immunity</keyword>
<evidence type="ECO:0000256" key="18">
    <source>
        <dbReference type="ARBA" id="ARBA00022859"/>
    </source>
</evidence>
<evidence type="ECO:0000259" key="37">
    <source>
        <dbReference type="PROSITE" id="PS51060"/>
    </source>
</evidence>
<keyword evidence="19" id="KW-0805">Transcription regulation</keyword>
<evidence type="ECO:0000256" key="3">
    <source>
        <dbReference type="ARBA" id="ARBA00004604"/>
    </source>
</evidence>
<feature type="domain" description="BRCT" evidence="35">
    <location>
        <begin position="375"/>
        <end position="449"/>
    </location>
</feature>
<keyword evidence="10 32" id="KW-0328">Glycosyltransferase</keyword>
<evidence type="ECO:0000256" key="30">
    <source>
        <dbReference type="ARBA" id="ARBA00048575"/>
    </source>
</evidence>
<dbReference type="InterPro" id="IPR012982">
    <property type="entry name" value="PARP1-like_PADR1_Zn_ribbon"/>
</dbReference>
<evidence type="ECO:0000256" key="8">
    <source>
        <dbReference type="ARBA" id="ARBA00022533"/>
    </source>
</evidence>
<proteinExistence type="inferred from homology"/>
<dbReference type="FunFam" id="3.90.228.10:FF:000002">
    <property type="entry name" value="Poly [ADP-ribose] polymerase"/>
    <property type="match status" value="1"/>
</dbReference>
<dbReference type="Gene3D" id="3.30.1740.10">
    <property type="entry name" value="Zinc finger, PARP-type"/>
    <property type="match status" value="2"/>
</dbReference>
<dbReference type="PIRSF" id="PIRSF000489">
    <property type="entry name" value="NAD_ADPRT"/>
    <property type="match status" value="1"/>
</dbReference>
<comment type="catalytic activity">
    <reaction evidence="24">
        <text>L-glutamyl-[protein] + NAD(+) = 5-O-(ADP-D-ribosyl)-L-glutamyl-[protein] + nicotinamide</text>
        <dbReference type="Rhea" id="RHEA:58224"/>
        <dbReference type="Rhea" id="RHEA-COMP:10208"/>
        <dbReference type="Rhea" id="RHEA-COMP:15089"/>
        <dbReference type="ChEBI" id="CHEBI:17154"/>
        <dbReference type="ChEBI" id="CHEBI:29973"/>
        <dbReference type="ChEBI" id="CHEBI:57540"/>
        <dbReference type="ChEBI" id="CHEBI:142540"/>
    </reaction>
    <physiologicalReaction direction="left-to-right" evidence="24">
        <dbReference type="Rhea" id="RHEA:58225"/>
    </physiologicalReaction>
</comment>
<dbReference type="PROSITE" id="PS50064">
    <property type="entry name" value="ZF_PARP_2"/>
    <property type="match status" value="2"/>
</dbReference>
<feature type="domain" description="PARP catalytic" evidence="36">
    <location>
        <begin position="772"/>
        <end position="994"/>
    </location>
</feature>
<evidence type="ECO:0000256" key="24">
    <source>
        <dbReference type="ARBA" id="ARBA00024159"/>
    </source>
</evidence>
<dbReference type="PANTHER" id="PTHR10459">
    <property type="entry name" value="DNA LIGASE"/>
    <property type="match status" value="1"/>
</dbReference>
<keyword evidence="17 32" id="KW-0862">Zinc</keyword>
<dbReference type="Pfam" id="PF02877">
    <property type="entry name" value="PARP_reg"/>
    <property type="match status" value="1"/>
</dbReference>
<keyword evidence="9" id="KW-0399">Innate immunity</keyword>
<dbReference type="CDD" id="cd01437">
    <property type="entry name" value="parp_like"/>
    <property type="match status" value="1"/>
</dbReference>
<feature type="compositionally biased region" description="Basic and acidic residues" evidence="33">
    <location>
        <begin position="209"/>
        <end position="218"/>
    </location>
</feature>
<evidence type="ECO:0000256" key="32">
    <source>
        <dbReference type="PIRNR" id="PIRNR000489"/>
    </source>
</evidence>
<dbReference type="Pfam" id="PF00645">
    <property type="entry name" value="zf-PARP"/>
    <property type="match status" value="2"/>
</dbReference>
<reference evidence="39" key="1">
    <citation type="journal article" date="2016" name="Insect Biochem. Mol. Biol.">
        <title>Multifaceted biological insights from a draft genome sequence of the tobacco hornworm moth, Manduca sexta.</title>
        <authorList>
            <person name="Kanost M.R."/>
            <person name="Arrese E.L."/>
            <person name="Cao X."/>
            <person name="Chen Y.R."/>
            <person name="Chellapilla S."/>
            <person name="Goldsmith M.R."/>
            <person name="Grosse-Wilde E."/>
            <person name="Heckel D.G."/>
            <person name="Herndon N."/>
            <person name="Jiang H."/>
            <person name="Papanicolaou A."/>
            <person name="Qu J."/>
            <person name="Soulages J.L."/>
            <person name="Vogel H."/>
            <person name="Walters J."/>
            <person name="Waterhouse R.M."/>
            <person name="Ahn S.J."/>
            <person name="Almeida F.C."/>
            <person name="An C."/>
            <person name="Aqrawi P."/>
            <person name="Bretschneider A."/>
            <person name="Bryant W.B."/>
            <person name="Bucks S."/>
            <person name="Chao H."/>
            <person name="Chevignon G."/>
            <person name="Christen J.M."/>
            <person name="Clarke D.F."/>
            <person name="Dittmer N.T."/>
            <person name="Ferguson L.C.F."/>
            <person name="Garavelou S."/>
            <person name="Gordon K.H.J."/>
            <person name="Gunaratna R.T."/>
            <person name="Han Y."/>
            <person name="Hauser F."/>
            <person name="He Y."/>
            <person name="Heidel-Fischer H."/>
            <person name="Hirsh A."/>
            <person name="Hu Y."/>
            <person name="Jiang H."/>
            <person name="Kalra D."/>
            <person name="Klinner C."/>
            <person name="Konig C."/>
            <person name="Kovar C."/>
            <person name="Kroll A.R."/>
            <person name="Kuwar S.S."/>
            <person name="Lee S.L."/>
            <person name="Lehman R."/>
            <person name="Li K."/>
            <person name="Li Z."/>
            <person name="Liang H."/>
            <person name="Lovelace S."/>
            <person name="Lu Z."/>
            <person name="Mansfield J.H."/>
            <person name="McCulloch K.J."/>
            <person name="Mathew T."/>
            <person name="Morton B."/>
            <person name="Muzny D.M."/>
            <person name="Neunemann D."/>
            <person name="Ongeri F."/>
            <person name="Pauchet Y."/>
            <person name="Pu L.L."/>
            <person name="Pyrousis I."/>
            <person name="Rao X.J."/>
            <person name="Redding A."/>
            <person name="Roesel C."/>
            <person name="Sanchez-Gracia A."/>
            <person name="Schaack S."/>
            <person name="Shukla A."/>
            <person name="Tetreau G."/>
            <person name="Wang Y."/>
            <person name="Xiong G.H."/>
            <person name="Traut W."/>
            <person name="Walsh T.K."/>
            <person name="Worley K.C."/>
            <person name="Wu D."/>
            <person name="Wu W."/>
            <person name="Wu Y.Q."/>
            <person name="Zhang X."/>
            <person name="Zou Z."/>
            <person name="Zucker H."/>
            <person name="Briscoe A.D."/>
            <person name="Burmester T."/>
            <person name="Clem R.J."/>
            <person name="Feyereisen R."/>
            <person name="Grimmelikhuijzen C.J.P."/>
            <person name="Hamodrakas S.J."/>
            <person name="Hansson B.S."/>
            <person name="Huguet E."/>
            <person name="Jermiin L.S."/>
            <person name="Lan Q."/>
            <person name="Lehman H.K."/>
            <person name="Lorenzen M."/>
            <person name="Merzendorfer H."/>
            <person name="Michalopoulos I."/>
            <person name="Morton D.B."/>
            <person name="Muthukrishnan S."/>
            <person name="Oakeshott J.G."/>
            <person name="Palmer W."/>
            <person name="Park Y."/>
            <person name="Passarelli A.L."/>
            <person name="Rozas J."/>
            <person name="Schwartz L.M."/>
            <person name="Smith W."/>
            <person name="Southgate A."/>
            <person name="Vilcinskas A."/>
            <person name="Vogt R."/>
            <person name="Wang P."/>
            <person name="Werren J."/>
            <person name="Yu X.Q."/>
            <person name="Zhou J.J."/>
            <person name="Brown S.J."/>
            <person name="Scherer S.E."/>
            <person name="Richards S."/>
            <person name="Blissard G.W."/>
        </authorList>
    </citation>
    <scope>NUCLEOTIDE SEQUENCE</scope>
</reference>
<dbReference type="Pfam" id="PF00644">
    <property type="entry name" value="PARP"/>
    <property type="match status" value="1"/>
</dbReference>
<dbReference type="InterPro" id="IPR001510">
    <property type="entry name" value="Znf_PARP"/>
</dbReference>
<dbReference type="Pfam" id="PF21728">
    <property type="entry name" value="PADR1_N"/>
    <property type="match status" value="1"/>
</dbReference>
<dbReference type="PROSITE" id="PS51059">
    <property type="entry name" value="PARP_CATALYTIC"/>
    <property type="match status" value="1"/>
</dbReference>
<protein>
    <recommendedName>
        <fullName evidence="31 32">Poly [ADP-ribose] polymerase</fullName>
        <ecNumber evidence="4 32">2.4.2.30</ecNumber>
    </recommendedName>
</protein>
<dbReference type="InterPro" id="IPR001357">
    <property type="entry name" value="BRCT_dom"/>
</dbReference>
<evidence type="ECO:0000256" key="29">
    <source>
        <dbReference type="ARBA" id="ARBA00048339"/>
    </source>
</evidence>
<dbReference type="GO" id="GO:0006302">
    <property type="term" value="P:double-strand break repair"/>
    <property type="evidence" value="ECO:0007669"/>
    <property type="project" value="TreeGrafter"/>
</dbReference>
<gene>
    <name evidence="39" type="ORF">O3G_MSEX007532</name>
</gene>
<keyword evidence="6" id="KW-0963">Cytoplasm</keyword>
<dbReference type="InterPro" id="IPR036616">
    <property type="entry name" value="Poly(ADP-ribose)pol_reg_dom_sf"/>
</dbReference>
<dbReference type="GO" id="GO:0016779">
    <property type="term" value="F:nucleotidyltransferase activity"/>
    <property type="evidence" value="ECO:0007669"/>
    <property type="project" value="UniProtKB-KW"/>
</dbReference>
<feature type="domain" description="PARP-type" evidence="34">
    <location>
        <begin position="6"/>
        <end position="88"/>
    </location>
</feature>
<dbReference type="EMBL" id="JH668420">
    <property type="protein sequence ID" value="KAG6452252.1"/>
    <property type="molecule type" value="Genomic_DNA"/>
</dbReference>
<evidence type="ECO:0000313" key="40">
    <source>
        <dbReference type="Proteomes" id="UP000791440"/>
    </source>
</evidence>
<evidence type="ECO:0000256" key="17">
    <source>
        <dbReference type="ARBA" id="ARBA00022833"/>
    </source>
</evidence>
<dbReference type="GO" id="GO:0003677">
    <property type="term" value="F:DNA binding"/>
    <property type="evidence" value="ECO:0007669"/>
    <property type="project" value="UniProtKB-UniRule"/>
</dbReference>
<dbReference type="GO" id="GO:0051287">
    <property type="term" value="F:NAD binding"/>
    <property type="evidence" value="ECO:0007669"/>
    <property type="project" value="UniProtKB-UniRule"/>
</dbReference>
<evidence type="ECO:0000256" key="25">
    <source>
        <dbReference type="ARBA" id="ARBA00024164"/>
    </source>
</evidence>
<evidence type="ECO:0000256" key="23">
    <source>
        <dbReference type="ARBA" id="ARBA00023242"/>
    </source>
</evidence>
<evidence type="ECO:0000256" key="5">
    <source>
        <dbReference type="ARBA" id="ARBA00022454"/>
    </source>
</evidence>
<comment type="catalytic activity">
    <reaction evidence="27 32">
        <text>NAD(+) + (ADP-D-ribosyl)n-acceptor = nicotinamide + (ADP-D-ribosyl)n+1-acceptor + H(+).</text>
        <dbReference type="EC" id="2.4.2.30"/>
    </reaction>
</comment>
<sequence length="994" mass="112400">MAELPYQAEYAKTGRASCKGCKEKIEQGSLRLAVMVQSAFFDGKQPNWFHENCFFLKQRPKDIADIANFNTLKNSDQKNIKSKIENSSGLVLPAEKKGKGKKRGTADSNASALKDFSIEYSKSSRATCRHCDIKICKDEVRICKVVFDTEVGIKYGGQPLWHHVKCFAEQRNELLYFAGGQDLPGFKNLKKEDQAIVKDAIKPLKQDEIPVKKLKEEPKDEQEEKEEKEKNKKLEKQNKQFQSHRKGLSELAKKDLDRLLEYNEQEVLSGKDKCLDHLADCMTFGALKPCPECEKGQLVLNTLSYKCTGDISEWTKCSYTTQNPERKALKIPTEFKEMPVFRKFKPKTDVRLFHAAPRPNVIVKDEPTTSVKKETVIPPLKNLQFFLYGKLKNKEEVKKRILKLGGNVVSKLSDTVVAVVSTKKDVESNTAKMEDIQSKDIGVVEASFLDSIDSEKGTIAASLQIIKENNIADWGSDPTIRVSQDIIDGKSIPKSGSIYVKSSKSAVKLKIQGGTAVDPASELDHETHVYTDWSGAKYTVVLTQTDVVSQKNSFYKLQVLEHDTYKKYYLFRSWGRIGTTIGGNKVEKCSSLEDAMNKFHEIYLEKTENRWDRRNNFQKVPGRYYPLEVDYGDTQEESKALALDSKSKLAEAVQKLIMQIFDINNMKKTMLEFELDTEKMPLGKLSKNQIKSGYKVLSEIQKLIEKGKASQSKIIDATNRFFTLIPHDFGVNNPPLLDNAELIKSKTEMLDNLLEIEIAYTMLNADTDESVSPIESHYKKLKADIAPLDNSSSEFEMICEYVQNTHARTHSHYSLHVEQVFKVVREGEDKRYKPFKKLHNRRLLWHGSRVTNFAGILSQGLRIAPPEAPVTGYMFGKGIYFADMVSKSANYCCTSKINPVGLLLLCEVALGDMKECTKAENVKLPAGKHSAWGLGSTMPDPASDHVLSDGLIVPLGKPIQRDITTTLLYNEFIVYDVAQVNVKYLLQLKFDYKG</sequence>
<keyword evidence="14" id="KW-0677">Repeat</keyword>
<feature type="compositionally biased region" description="Basic and acidic residues" evidence="33">
    <location>
        <begin position="225"/>
        <end position="238"/>
    </location>
</feature>
<dbReference type="Pfam" id="PF05406">
    <property type="entry name" value="WGR"/>
    <property type="match status" value="1"/>
</dbReference>
<evidence type="ECO:0000256" key="2">
    <source>
        <dbReference type="ARBA" id="ARBA00004514"/>
    </source>
</evidence>
<dbReference type="SUPFAM" id="SSF52113">
    <property type="entry name" value="BRCT domain"/>
    <property type="match status" value="1"/>
</dbReference>
<dbReference type="Pfam" id="PF00533">
    <property type="entry name" value="BRCT"/>
    <property type="match status" value="1"/>
</dbReference>
<evidence type="ECO:0000256" key="4">
    <source>
        <dbReference type="ARBA" id="ARBA00012020"/>
    </source>
</evidence>
<evidence type="ECO:0000256" key="12">
    <source>
        <dbReference type="ARBA" id="ARBA00022695"/>
    </source>
</evidence>
<evidence type="ECO:0000256" key="13">
    <source>
        <dbReference type="ARBA" id="ARBA00022723"/>
    </source>
</evidence>
<dbReference type="InterPro" id="IPR036930">
    <property type="entry name" value="WGR_dom_sf"/>
</dbReference>
<evidence type="ECO:0000256" key="16">
    <source>
        <dbReference type="ARBA" id="ARBA00022771"/>
    </source>
</evidence>
<dbReference type="GO" id="GO:0005829">
    <property type="term" value="C:cytosol"/>
    <property type="evidence" value="ECO:0007669"/>
    <property type="project" value="UniProtKB-SubCell"/>
</dbReference>
<dbReference type="GO" id="GO:0045087">
    <property type="term" value="P:innate immune response"/>
    <property type="evidence" value="ECO:0007669"/>
    <property type="project" value="UniProtKB-KW"/>
</dbReference>
<comment type="caution">
    <text evidence="39">The sequence shown here is derived from an EMBL/GenBank/DDBJ whole genome shotgun (WGS) entry which is preliminary data.</text>
</comment>
<feature type="domain" description="WGR" evidence="38">
    <location>
        <begin position="526"/>
        <end position="624"/>
    </location>
</feature>
<dbReference type="Gene3D" id="2.20.25.630">
    <property type="match status" value="1"/>
</dbReference>
<dbReference type="PROSITE" id="PS51977">
    <property type="entry name" value="WGR"/>
    <property type="match status" value="1"/>
</dbReference>
<keyword evidence="23 32" id="KW-0539">Nucleus</keyword>
<dbReference type="PROSITE" id="PS51060">
    <property type="entry name" value="PARP_ALPHA_HD"/>
    <property type="match status" value="1"/>
</dbReference>
<dbReference type="PROSITE" id="PS50172">
    <property type="entry name" value="BRCT"/>
    <property type="match status" value="1"/>
</dbReference>
<dbReference type="PANTHER" id="PTHR10459:SF112">
    <property type="entry name" value="POLY [ADP-RIBOSE] POLYMERASE 1"/>
    <property type="match status" value="1"/>
</dbReference>
<reference evidence="39" key="2">
    <citation type="submission" date="2020-12" db="EMBL/GenBank/DDBJ databases">
        <authorList>
            <person name="Kanost M."/>
        </authorList>
    </citation>
    <scope>NUCLEOTIDE SEQUENCE</scope>
</reference>
<name>A0A921Z8M4_MANSE</name>
<keyword evidence="8" id="KW-0021">Allosteric enzyme</keyword>
<dbReference type="InterPro" id="IPR050800">
    <property type="entry name" value="ARTD/PARP"/>
</dbReference>
<evidence type="ECO:0000313" key="39">
    <source>
        <dbReference type="EMBL" id="KAG6452252.1"/>
    </source>
</evidence>
<dbReference type="PROSITE" id="PS52007">
    <property type="entry name" value="PADR1"/>
    <property type="match status" value="1"/>
</dbReference>
<dbReference type="InterPro" id="IPR004102">
    <property type="entry name" value="Poly(ADP-ribose)pol_reg_dom"/>
</dbReference>
<evidence type="ECO:0000259" key="38">
    <source>
        <dbReference type="PROSITE" id="PS51977"/>
    </source>
</evidence>
<dbReference type="InterPro" id="IPR036957">
    <property type="entry name" value="Znf_PARP_sf"/>
</dbReference>
<dbReference type="InterPro" id="IPR012317">
    <property type="entry name" value="Poly(ADP-ribose)pol_cat_dom"/>
</dbReference>
<dbReference type="InterPro" id="IPR008288">
    <property type="entry name" value="PARP"/>
</dbReference>
<dbReference type="GO" id="GO:0005694">
    <property type="term" value="C:chromosome"/>
    <property type="evidence" value="ECO:0007669"/>
    <property type="project" value="UniProtKB-SubCell"/>
</dbReference>
<dbReference type="FunFam" id="2.20.25.630:FF:000001">
    <property type="entry name" value="Poly [ADP-ribose] polymerase"/>
    <property type="match status" value="1"/>
</dbReference>
<evidence type="ECO:0000259" key="34">
    <source>
        <dbReference type="PROSITE" id="PS50064"/>
    </source>
</evidence>
<comment type="subcellular location">
    <subcellularLocation>
        <location evidence="1">Chromosome</location>
    </subcellularLocation>
    <subcellularLocation>
        <location evidence="2">Cytoplasm</location>
        <location evidence="2">Cytosol</location>
    </subcellularLocation>
    <subcellularLocation>
        <location evidence="3">Nucleus</location>
        <location evidence="3">Nucleolus</location>
    </subcellularLocation>
</comment>
<evidence type="ECO:0000256" key="14">
    <source>
        <dbReference type="ARBA" id="ARBA00022737"/>
    </source>
</evidence>
<feature type="domain" description="PARP-type" evidence="34">
    <location>
        <begin position="116"/>
        <end position="205"/>
    </location>
</feature>
<keyword evidence="13 32" id="KW-0479">Metal-binding</keyword>
<dbReference type="EC" id="2.4.2.30" evidence="4 32"/>
<evidence type="ECO:0000256" key="10">
    <source>
        <dbReference type="ARBA" id="ARBA00022676"/>
    </source>
</evidence>
<evidence type="ECO:0000256" key="31">
    <source>
        <dbReference type="ARBA" id="ARBA00071874"/>
    </source>
</evidence>
<keyword evidence="16" id="KW-0863">Zinc-finger</keyword>
<keyword evidence="5" id="KW-0158">Chromosome</keyword>
<dbReference type="CDD" id="cd08001">
    <property type="entry name" value="WGR_PARP1_like"/>
    <property type="match status" value="1"/>
</dbReference>
<dbReference type="Pfam" id="PF08063">
    <property type="entry name" value="Zn_ribbon_PADR1"/>
    <property type="match status" value="1"/>
</dbReference>
<keyword evidence="11 32" id="KW-0808">Transferase</keyword>
<evidence type="ECO:0000256" key="6">
    <source>
        <dbReference type="ARBA" id="ARBA00022490"/>
    </source>
</evidence>
<keyword evidence="22" id="KW-0804">Transcription</keyword>
<evidence type="ECO:0000256" key="1">
    <source>
        <dbReference type="ARBA" id="ARBA00004286"/>
    </source>
</evidence>
<accession>A0A921Z8M4</accession>
<comment type="catalytic activity">
    <reaction evidence="30">
        <text>L-seryl-[protein] + NAD(+) = O-(ADP-D-ribosyl)-L-seryl-[protein] + nicotinamide + H(+)</text>
        <dbReference type="Rhea" id="RHEA:58232"/>
        <dbReference type="Rhea" id="RHEA-COMP:9863"/>
        <dbReference type="Rhea" id="RHEA-COMP:15091"/>
        <dbReference type="ChEBI" id="CHEBI:15378"/>
        <dbReference type="ChEBI" id="CHEBI:17154"/>
        <dbReference type="ChEBI" id="CHEBI:29999"/>
        <dbReference type="ChEBI" id="CHEBI:57540"/>
        <dbReference type="ChEBI" id="CHEBI:142556"/>
    </reaction>
    <physiologicalReaction direction="left-to-right" evidence="30">
        <dbReference type="Rhea" id="RHEA:58233"/>
    </physiologicalReaction>
</comment>
<evidence type="ECO:0000256" key="15">
    <source>
        <dbReference type="ARBA" id="ARBA00022765"/>
    </source>
</evidence>
<dbReference type="Proteomes" id="UP000791440">
    <property type="component" value="Unassembled WGS sequence"/>
</dbReference>
<evidence type="ECO:0000256" key="11">
    <source>
        <dbReference type="ARBA" id="ARBA00022679"/>
    </source>
</evidence>
<dbReference type="InterPro" id="IPR038650">
    <property type="entry name" value="PADR1_C_dom_sf"/>
</dbReference>
<dbReference type="FunFam" id="1.20.142.10:FF:000001">
    <property type="entry name" value="Poly [ADP-ribose] polymerase"/>
    <property type="match status" value="1"/>
</dbReference>
<dbReference type="Gene3D" id="3.90.228.10">
    <property type="match status" value="1"/>
</dbReference>
<evidence type="ECO:0000256" key="28">
    <source>
        <dbReference type="ARBA" id="ARBA00048241"/>
    </source>
</evidence>
<comment type="similarity">
    <text evidence="26">Belongs to the ARTD/PARP family.</text>
</comment>
<dbReference type="SMART" id="SM00773">
    <property type="entry name" value="WGR"/>
    <property type="match status" value="1"/>
</dbReference>
<evidence type="ECO:0000256" key="19">
    <source>
        <dbReference type="ARBA" id="ARBA00023015"/>
    </source>
</evidence>
<keyword evidence="15" id="KW-0013">ADP-ribosylation</keyword>
<evidence type="ECO:0000256" key="33">
    <source>
        <dbReference type="SAM" id="MobiDB-lite"/>
    </source>
</evidence>
<comment type="catalytic activity">
    <reaction evidence="28">
        <text>L-histidyl-[protein] + NAD(+) = N(tele)-(ADP-D-ribosyl)-L-histidyl-[protein] + nicotinamide + H(+)</text>
        <dbReference type="Rhea" id="RHEA:72071"/>
        <dbReference type="Rhea" id="RHEA-COMP:9745"/>
        <dbReference type="Rhea" id="RHEA-COMP:18085"/>
        <dbReference type="ChEBI" id="CHEBI:15378"/>
        <dbReference type="ChEBI" id="CHEBI:17154"/>
        <dbReference type="ChEBI" id="CHEBI:29979"/>
        <dbReference type="ChEBI" id="CHEBI:57540"/>
        <dbReference type="ChEBI" id="CHEBI:191398"/>
    </reaction>
    <physiologicalReaction direction="left-to-right" evidence="28">
        <dbReference type="Rhea" id="RHEA:72072"/>
    </physiologicalReaction>
</comment>
<dbReference type="GO" id="GO:0005730">
    <property type="term" value="C:nucleolus"/>
    <property type="evidence" value="ECO:0007669"/>
    <property type="project" value="UniProtKB-SubCell"/>
</dbReference>
<evidence type="ECO:0000259" key="36">
    <source>
        <dbReference type="PROSITE" id="PS51059"/>
    </source>
</evidence>
<dbReference type="SMART" id="SM01335">
    <property type="entry name" value="PADR1"/>
    <property type="match status" value="1"/>
</dbReference>
<dbReference type="SUPFAM" id="SSF56399">
    <property type="entry name" value="ADP-ribosylation"/>
    <property type="match status" value="1"/>
</dbReference>
<dbReference type="InterPro" id="IPR049296">
    <property type="entry name" value="PARP1-like_PADR1_N"/>
</dbReference>
<dbReference type="GO" id="GO:1990404">
    <property type="term" value="F:NAD+-protein mono-ADP-ribosyltransferase activity"/>
    <property type="evidence" value="ECO:0007669"/>
    <property type="project" value="TreeGrafter"/>
</dbReference>
<evidence type="ECO:0000256" key="20">
    <source>
        <dbReference type="ARBA" id="ARBA00023027"/>
    </source>
</evidence>
<organism evidence="39 40">
    <name type="scientific">Manduca sexta</name>
    <name type="common">Tobacco hawkmoth</name>
    <name type="synonym">Tobacco hornworm</name>
    <dbReference type="NCBI Taxonomy" id="7130"/>
    <lineage>
        <taxon>Eukaryota</taxon>
        <taxon>Metazoa</taxon>
        <taxon>Ecdysozoa</taxon>
        <taxon>Arthropoda</taxon>
        <taxon>Hexapoda</taxon>
        <taxon>Insecta</taxon>
        <taxon>Pterygota</taxon>
        <taxon>Neoptera</taxon>
        <taxon>Endopterygota</taxon>
        <taxon>Lepidoptera</taxon>
        <taxon>Glossata</taxon>
        <taxon>Ditrysia</taxon>
        <taxon>Bombycoidea</taxon>
        <taxon>Sphingidae</taxon>
        <taxon>Sphinginae</taxon>
        <taxon>Sphingini</taxon>
        <taxon>Manduca</taxon>
    </lineage>
</organism>
<dbReference type="Gene3D" id="1.20.142.10">
    <property type="entry name" value="Poly(ADP-ribose) polymerase, regulatory domain"/>
    <property type="match status" value="1"/>
</dbReference>